<dbReference type="EMBL" id="SMOL01000695">
    <property type="protein sequence ID" value="KAB2602960.1"/>
    <property type="molecule type" value="Genomic_DNA"/>
</dbReference>
<evidence type="ECO:0000313" key="2">
    <source>
        <dbReference type="EMBL" id="KAB2634403.1"/>
    </source>
</evidence>
<dbReference type="EMBL" id="SMOL01000066">
    <property type="protein sequence ID" value="KAB2634403.1"/>
    <property type="molecule type" value="Genomic_DNA"/>
</dbReference>
<reference evidence="1 3" key="3">
    <citation type="submission" date="2019-11" db="EMBL/GenBank/DDBJ databases">
        <title>A de novo genome assembly of a pear dwarfing rootstock.</title>
        <authorList>
            <person name="Wang F."/>
            <person name="Wang J."/>
            <person name="Li S."/>
            <person name="Zhang Y."/>
            <person name="Fang M."/>
            <person name="Ma L."/>
            <person name="Zhao Y."/>
            <person name="Jiang S."/>
        </authorList>
    </citation>
    <scope>NUCLEOTIDE SEQUENCE [LARGE SCALE GENOMIC DNA]</scope>
    <source>
        <strain evidence="1">S2</strain>
        <tissue evidence="1">Leaf</tissue>
    </source>
</reference>
<keyword evidence="3" id="KW-1185">Reference proteome</keyword>
<evidence type="ECO:0000313" key="1">
    <source>
        <dbReference type="EMBL" id="KAB2602960.1"/>
    </source>
</evidence>
<gene>
    <name evidence="1" type="ORF">D8674_003965</name>
    <name evidence="2" type="ORF">D8674_038266</name>
</gene>
<protein>
    <submittedName>
        <fullName evidence="1">S2-RNase</fullName>
    </submittedName>
</protein>
<accession>A0A5N5FNS5</accession>
<name>A0A5N5FNS5_9ROSA</name>
<proteinExistence type="predicted"/>
<evidence type="ECO:0000313" key="3">
    <source>
        <dbReference type="Proteomes" id="UP000327157"/>
    </source>
</evidence>
<dbReference type="Proteomes" id="UP000327157">
    <property type="component" value="Chromosome 10"/>
</dbReference>
<reference evidence="1 3" key="1">
    <citation type="submission" date="2019-09" db="EMBL/GenBank/DDBJ databases">
        <authorList>
            <person name="Ou C."/>
        </authorList>
    </citation>
    <scope>NUCLEOTIDE SEQUENCE [LARGE SCALE GENOMIC DNA]</scope>
    <source>
        <strain evidence="1">S2</strain>
        <tissue evidence="1">Leaf</tissue>
    </source>
</reference>
<comment type="caution">
    <text evidence="1">The sequence shown here is derived from an EMBL/GenBank/DDBJ whole genome shotgun (WGS) entry which is preliminary data.</text>
</comment>
<sequence length="93" mass="9936">MMVAHDRSMVASSKDIDTFMFIQGMLEGNGLIAPTFNLYVRGQSKSDLVMDSPALGRGVLDRAAASSSLCSRAIGGVLTTQLDDHAYSARQVI</sequence>
<dbReference type="AlphaFoldDB" id="A0A5N5FNS5"/>
<reference evidence="3" key="2">
    <citation type="submission" date="2019-10" db="EMBL/GenBank/DDBJ databases">
        <title>A de novo genome assembly of a pear dwarfing rootstock.</title>
        <authorList>
            <person name="Wang F."/>
            <person name="Wang J."/>
            <person name="Li S."/>
            <person name="Zhang Y."/>
            <person name="Fang M."/>
            <person name="Ma L."/>
            <person name="Zhao Y."/>
            <person name="Jiang S."/>
        </authorList>
    </citation>
    <scope>NUCLEOTIDE SEQUENCE [LARGE SCALE GENOMIC DNA]</scope>
    <source>
        <strain evidence="2">S2</strain>
        <tissue evidence="2">Leaf</tissue>
    </source>
</reference>
<organism evidence="1 3">
    <name type="scientific">Pyrus ussuriensis x Pyrus communis</name>
    <dbReference type="NCBI Taxonomy" id="2448454"/>
    <lineage>
        <taxon>Eukaryota</taxon>
        <taxon>Viridiplantae</taxon>
        <taxon>Streptophyta</taxon>
        <taxon>Embryophyta</taxon>
        <taxon>Tracheophyta</taxon>
        <taxon>Spermatophyta</taxon>
        <taxon>Magnoliopsida</taxon>
        <taxon>eudicotyledons</taxon>
        <taxon>Gunneridae</taxon>
        <taxon>Pentapetalae</taxon>
        <taxon>rosids</taxon>
        <taxon>fabids</taxon>
        <taxon>Rosales</taxon>
        <taxon>Rosaceae</taxon>
        <taxon>Amygdaloideae</taxon>
        <taxon>Maleae</taxon>
        <taxon>Pyrus</taxon>
    </lineage>
</organism>